<comment type="caution">
    <text evidence="6">The sequence shown here is derived from an EMBL/GenBank/DDBJ whole genome shotgun (WGS) entry which is preliminary data.</text>
</comment>
<name>A0ABP8J1X2_9ACTN</name>
<keyword evidence="2 4" id="KW-0238">DNA-binding</keyword>
<dbReference type="Gene3D" id="1.10.10.60">
    <property type="entry name" value="Homeodomain-like"/>
    <property type="match status" value="1"/>
</dbReference>
<feature type="DNA-binding region" description="H-T-H motif" evidence="4">
    <location>
        <begin position="36"/>
        <end position="55"/>
    </location>
</feature>
<dbReference type="InterPro" id="IPR050109">
    <property type="entry name" value="HTH-type_TetR-like_transc_reg"/>
</dbReference>
<dbReference type="PROSITE" id="PS50977">
    <property type="entry name" value="HTH_TETR_2"/>
    <property type="match status" value="2"/>
</dbReference>
<dbReference type="SUPFAM" id="SSF46689">
    <property type="entry name" value="Homeodomain-like"/>
    <property type="match status" value="2"/>
</dbReference>
<dbReference type="InterPro" id="IPR001647">
    <property type="entry name" value="HTH_TetR"/>
</dbReference>
<dbReference type="RefSeq" id="WP_344989580.1">
    <property type="nucleotide sequence ID" value="NZ_BAABFR010000002.1"/>
</dbReference>
<evidence type="ECO:0000256" key="3">
    <source>
        <dbReference type="ARBA" id="ARBA00023163"/>
    </source>
</evidence>
<feature type="domain" description="HTH tetR-type" evidence="5">
    <location>
        <begin position="13"/>
        <end position="73"/>
    </location>
</feature>
<keyword evidence="3" id="KW-0804">Transcription</keyword>
<evidence type="ECO:0000313" key="7">
    <source>
        <dbReference type="Proteomes" id="UP001500635"/>
    </source>
</evidence>
<gene>
    <name evidence="6" type="ORF">GCM10023147_01880</name>
</gene>
<sequence>MEGEKVVRSRRPRDRKQQIVIAAREKFVARGYPNVTMAQIAEAVGITAGALYRHFDNKTALLSGVVADSFTYLDTPIEDGEFEAVVEDAISRVIDRPYLSDLWIREIRYLPEEARRELRTRIRSWAGTFAPALRRRCPGVDEGQVELLQWALLSLLSSVGRRAMHAPAPVLLDGVRTAMNAITSAALIPTGDAEEPHGPLLRPRSMRERLLTAAADQFGRRGFRDTSMADIGAVAEVSGQNLYAYFANKADLLRAVIDRSITALWLGLDQALSTSAVPDAALARVVGSYIVLSRSWVGLLEDPTDETDTEEVTKGAQREYVGEWVALLQATLPHVGEPAARVRVQLALFLVSDLQRNHRIARRASFQENLRHLVLAILLDGSPSGGPSA</sequence>
<dbReference type="PANTHER" id="PTHR30055:SF238">
    <property type="entry name" value="MYCOFACTOCIN BIOSYNTHESIS TRANSCRIPTIONAL REGULATOR MFTR-RELATED"/>
    <property type="match status" value="1"/>
</dbReference>
<dbReference type="Proteomes" id="UP001500635">
    <property type="component" value="Unassembled WGS sequence"/>
</dbReference>
<accession>A0ABP8J1X2</accession>
<dbReference type="Pfam" id="PF00440">
    <property type="entry name" value="TetR_N"/>
    <property type="match status" value="2"/>
</dbReference>
<reference evidence="7" key="1">
    <citation type="journal article" date="2019" name="Int. J. Syst. Evol. Microbiol.">
        <title>The Global Catalogue of Microorganisms (GCM) 10K type strain sequencing project: providing services to taxonomists for standard genome sequencing and annotation.</title>
        <authorList>
            <consortium name="The Broad Institute Genomics Platform"/>
            <consortium name="The Broad Institute Genome Sequencing Center for Infectious Disease"/>
            <person name="Wu L."/>
            <person name="Ma J."/>
        </authorList>
    </citation>
    <scope>NUCLEOTIDE SEQUENCE [LARGE SCALE GENOMIC DNA]</scope>
    <source>
        <strain evidence="7">JCM 17688</strain>
    </source>
</reference>
<dbReference type="EMBL" id="BAABFR010000002">
    <property type="protein sequence ID" value="GAA4383134.1"/>
    <property type="molecule type" value="Genomic_DNA"/>
</dbReference>
<dbReference type="InterPro" id="IPR009057">
    <property type="entry name" value="Homeodomain-like_sf"/>
</dbReference>
<evidence type="ECO:0000256" key="1">
    <source>
        <dbReference type="ARBA" id="ARBA00023015"/>
    </source>
</evidence>
<feature type="DNA-binding region" description="H-T-H motif" evidence="4">
    <location>
        <begin position="227"/>
        <end position="246"/>
    </location>
</feature>
<keyword evidence="7" id="KW-1185">Reference proteome</keyword>
<dbReference type="Gene3D" id="1.10.357.10">
    <property type="entry name" value="Tetracycline Repressor, domain 2"/>
    <property type="match status" value="2"/>
</dbReference>
<evidence type="ECO:0000256" key="4">
    <source>
        <dbReference type="PROSITE-ProRule" id="PRU00335"/>
    </source>
</evidence>
<evidence type="ECO:0000313" key="6">
    <source>
        <dbReference type="EMBL" id="GAA4383134.1"/>
    </source>
</evidence>
<evidence type="ECO:0000256" key="2">
    <source>
        <dbReference type="ARBA" id="ARBA00023125"/>
    </source>
</evidence>
<protein>
    <submittedName>
        <fullName evidence="6">TetR/AcrR family transcriptional regulator</fullName>
    </submittedName>
</protein>
<dbReference type="PROSITE" id="PS01081">
    <property type="entry name" value="HTH_TETR_1"/>
    <property type="match status" value="1"/>
</dbReference>
<dbReference type="PANTHER" id="PTHR30055">
    <property type="entry name" value="HTH-TYPE TRANSCRIPTIONAL REGULATOR RUTR"/>
    <property type="match status" value="1"/>
</dbReference>
<evidence type="ECO:0000259" key="5">
    <source>
        <dbReference type="PROSITE" id="PS50977"/>
    </source>
</evidence>
<dbReference type="InterPro" id="IPR023772">
    <property type="entry name" value="DNA-bd_HTH_TetR-type_CS"/>
</dbReference>
<keyword evidence="1" id="KW-0805">Transcription regulation</keyword>
<feature type="domain" description="HTH tetR-type" evidence="5">
    <location>
        <begin position="204"/>
        <end position="264"/>
    </location>
</feature>
<organism evidence="6 7">
    <name type="scientific">Tsukamurella soli</name>
    <dbReference type="NCBI Taxonomy" id="644556"/>
    <lineage>
        <taxon>Bacteria</taxon>
        <taxon>Bacillati</taxon>
        <taxon>Actinomycetota</taxon>
        <taxon>Actinomycetes</taxon>
        <taxon>Mycobacteriales</taxon>
        <taxon>Tsukamurellaceae</taxon>
        <taxon>Tsukamurella</taxon>
    </lineage>
</organism>
<dbReference type="PRINTS" id="PR00455">
    <property type="entry name" value="HTHTETR"/>
</dbReference>
<proteinExistence type="predicted"/>